<evidence type="ECO:0000313" key="1">
    <source>
        <dbReference type="EMBL" id="CAG8835393.1"/>
    </source>
</evidence>
<dbReference type="Proteomes" id="UP000789920">
    <property type="component" value="Unassembled WGS sequence"/>
</dbReference>
<protein>
    <submittedName>
        <fullName evidence="1">3631_t:CDS:1</fullName>
    </submittedName>
</protein>
<organism evidence="1 2">
    <name type="scientific">Racocetra persica</name>
    <dbReference type="NCBI Taxonomy" id="160502"/>
    <lineage>
        <taxon>Eukaryota</taxon>
        <taxon>Fungi</taxon>
        <taxon>Fungi incertae sedis</taxon>
        <taxon>Mucoromycota</taxon>
        <taxon>Glomeromycotina</taxon>
        <taxon>Glomeromycetes</taxon>
        <taxon>Diversisporales</taxon>
        <taxon>Gigasporaceae</taxon>
        <taxon>Racocetra</taxon>
    </lineage>
</organism>
<comment type="caution">
    <text evidence="1">The sequence shown here is derived from an EMBL/GenBank/DDBJ whole genome shotgun (WGS) entry which is preliminary data.</text>
</comment>
<sequence>DLSEYVSDISELLENSFDTSQLLENFSNTSQFGETIKKHKENLMAKVTTVQNIIIV</sequence>
<gene>
    <name evidence="1" type="ORF">RPERSI_LOCUS29530</name>
</gene>
<evidence type="ECO:0000313" key="2">
    <source>
        <dbReference type="Proteomes" id="UP000789920"/>
    </source>
</evidence>
<dbReference type="EMBL" id="CAJVQC010111786">
    <property type="protein sequence ID" value="CAG8835393.1"/>
    <property type="molecule type" value="Genomic_DNA"/>
</dbReference>
<name>A0ACA9SDQ6_9GLOM</name>
<keyword evidence="2" id="KW-1185">Reference proteome</keyword>
<feature type="non-terminal residue" evidence="1">
    <location>
        <position position="56"/>
    </location>
</feature>
<accession>A0ACA9SDQ6</accession>
<feature type="non-terminal residue" evidence="1">
    <location>
        <position position="1"/>
    </location>
</feature>
<proteinExistence type="predicted"/>
<reference evidence="1" key="1">
    <citation type="submission" date="2021-06" db="EMBL/GenBank/DDBJ databases">
        <authorList>
            <person name="Kallberg Y."/>
            <person name="Tangrot J."/>
            <person name="Rosling A."/>
        </authorList>
    </citation>
    <scope>NUCLEOTIDE SEQUENCE</scope>
    <source>
        <strain evidence="1">MA461A</strain>
    </source>
</reference>